<organism evidence="8 9">
    <name type="scientific">Phreatobacter oligotrophus</name>
    <dbReference type="NCBI Taxonomy" id="1122261"/>
    <lineage>
        <taxon>Bacteria</taxon>
        <taxon>Pseudomonadati</taxon>
        <taxon>Pseudomonadota</taxon>
        <taxon>Alphaproteobacteria</taxon>
        <taxon>Hyphomicrobiales</taxon>
        <taxon>Phreatobacteraceae</taxon>
        <taxon>Phreatobacter</taxon>
    </lineage>
</organism>
<reference evidence="8 9" key="1">
    <citation type="submission" date="2018-04" db="EMBL/GenBank/DDBJ databases">
        <title>Genomic Encyclopedia of Archaeal and Bacterial Type Strains, Phase II (KMG-II): from individual species to whole genera.</title>
        <authorList>
            <person name="Goeker M."/>
        </authorList>
    </citation>
    <scope>NUCLEOTIDE SEQUENCE [LARGE SCALE GENOMIC DNA]</scope>
    <source>
        <strain evidence="8 9">DSM 25521</strain>
    </source>
</reference>
<dbReference type="EMBL" id="PZZL01000001">
    <property type="protein sequence ID" value="PTM61470.1"/>
    <property type="molecule type" value="Genomic_DNA"/>
</dbReference>
<evidence type="ECO:0000256" key="2">
    <source>
        <dbReference type="ARBA" id="ARBA00022729"/>
    </source>
</evidence>
<dbReference type="InterPro" id="IPR011250">
    <property type="entry name" value="OMP/PagP_B-barrel"/>
</dbReference>
<sequence length="247" mass="25994">MASPTPCLWAQMLRLSFLSGVALCALLARDATAQPLPAPAANWTGAYAGGVLGVGVASNRWTDENTGFTSYFGASQSRTISATGPLFGAFAGHNWQVSPNLVVGVEGDLTVTTGSGGSRSQINGDNLFVTRPGVVGSIRARAGLPIDRLLLYVTGGIGIGQVNTSAINQAALGSPTLWAINQTRVGWTAGGGVEYLVSRYWSFRFEALYTDLGSARLTSLPGAITPTKFMRVRSSHTQVRTGFAYRF</sequence>
<keyword evidence="2 6" id="KW-0732">Signal</keyword>
<feature type="chain" id="PRO_5015642011" evidence="6">
    <location>
        <begin position="34"/>
        <end position="247"/>
    </location>
</feature>
<comment type="similarity">
    <text evidence="5">Belongs to the Omp25/RopB family.</text>
</comment>
<evidence type="ECO:0000313" key="8">
    <source>
        <dbReference type="EMBL" id="PTM61470.1"/>
    </source>
</evidence>
<feature type="domain" description="Outer membrane protein beta-barrel" evidence="7">
    <location>
        <begin position="32"/>
        <end position="247"/>
    </location>
</feature>
<dbReference type="SUPFAM" id="SSF56925">
    <property type="entry name" value="OMPA-like"/>
    <property type="match status" value="1"/>
</dbReference>
<evidence type="ECO:0000313" key="9">
    <source>
        <dbReference type="Proteomes" id="UP000241808"/>
    </source>
</evidence>
<evidence type="ECO:0000256" key="1">
    <source>
        <dbReference type="ARBA" id="ARBA00004442"/>
    </source>
</evidence>
<protein>
    <submittedName>
        <fullName evidence="8">Outer membrane immunogenic protein</fullName>
    </submittedName>
</protein>
<feature type="signal peptide" evidence="6">
    <location>
        <begin position="1"/>
        <end position="33"/>
    </location>
</feature>
<name>A0A2T4ZHK3_9HYPH</name>
<dbReference type="PANTHER" id="PTHR34001:SF3">
    <property type="entry name" value="BLL7405 PROTEIN"/>
    <property type="match status" value="1"/>
</dbReference>
<dbReference type="Proteomes" id="UP000241808">
    <property type="component" value="Unassembled WGS sequence"/>
</dbReference>
<comment type="caution">
    <text evidence="8">The sequence shown here is derived from an EMBL/GenBank/DDBJ whole genome shotgun (WGS) entry which is preliminary data.</text>
</comment>
<gene>
    <name evidence="8" type="ORF">C8P69_101138</name>
</gene>
<comment type="subcellular location">
    <subcellularLocation>
        <location evidence="1">Cell outer membrane</location>
    </subcellularLocation>
</comment>
<keyword evidence="9" id="KW-1185">Reference proteome</keyword>
<dbReference type="InterPro" id="IPR027385">
    <property type="entry name" value="Beta-barrel_OMP"/>
</dbReference>
<dbReference type="OrthoDB" id="8222426at2"/>
<dbReference type="InterPro" id="IPR051692">
    <property type="entry name" value="OMP-like"/>
</dbReference>
<keyword evidence="3" id="KW-0472">Membrane</keyword>
<keyword evidence="4" id="KW-0998">Cell outer membrane</keyword>
<evidence type="ECO:0000259" key="7">
    <source>
        <dbReference type="Pfam" id="PF13505"/>
    </source>
</evidence>
<evidence type="ECO:0000256" key="5">
    <source>
        <dbReference type="ARBA" id="ARBA00038306"/>
    </source>
</evidence>
<dbReference type="GO" id="GO:0009279">
    <property type="term" value="C:cell outer membrane"/>
    <property type="evidence" value="ECO:0007669"/>
    <property type="project" value="UniProtKB-SubCell"/>
</dbReference>
<evidence type="ECO:0000256" key="4">
    <source>
        <dbReference type="ARBA" id="ARBA00023237"/>
    </source>
</evidence>
<evidence type="ECO:0000256" key="6">
    <source>
        <dbReference type="SAM" id="SignalP"/>
    </source>
</evidence>
<dbReference type="Pfam" id="PF13505">
    <property type="entry name" value="OMP_b-brl"/>
    <property type="match status" value="1"/>
</dbReference>
<accession>A0A2T4ZHK3</accession>
<dbReference type="Gene3D" id="2.40.160.20">
    <property type="match status" value="1"/>
</dbReference>
<evidence type="ECO:0000256" key="3">
    <source>
        <dbReference type="ARBA" id="ARBA00023136"/>
    </source>
</evidence>
<dbReference type="AlphaFoldDB" id="A0A2T4ZHK3"/>
<dbReference type="RefSeq" id="WP_108173940.1">
    <property type="nucleotide sequence ID" value="NZ_PZZL01000001.1"/>
</dbReference>
<proteinExistence type="inferred from homology"/>
<dbReference type="PANTHER" id="PTHR34001">
    <property type="entry name" value="BLL7405 PROTEIN"/>
    <property type="match status" value="1"/>
</dbReference>